<reference evidence="2 3" key="1">
    <citation type="journal article" date="2014" name="Environ. Microbiol.">
        <title>Contrasting genomic patterns and infection strategies of two co-existing Bacteroidetes podovirus genera.</title>
        <authorList>
            <person name="Holmfeldt K."/>
            <person name="Howard-Varona C."/>
            <person name="Solonenko N."/>
            <person name="Sullivan M.B."/>
        </authorList>
    </citation>
    <scope>NUCLEOTIDE SEQUENCE [LARGE SCALE GENOMIC DNA]</scope>
    <source>
        <strain evidence="2 3">18</strain>
    </source>
</reference>
<dbReference type="SUPFAM" id="SSF47473">
    <property type="entry name" value="EF-hand"/>
    <property type="match status" value="1"/>
</dbReference>
<dbReference type="PROSITE" id="PS00018">
    <property type="entry name" value="EF_HAND_1"/>
    <property type="match status" value="2"/>
</dbReference>
<gene>
    <name evidence="2" type="ORF">M666_18350</name>
</gene>
<dbReference type="SMART" id="SM00054">
    <property type="entry name" value="EFh"/>
    <property type="match status" value="3"/>
</dbReference>
<dbReference type="Proteomes" id="UP000030786">
    <property type="component" value="Chromosome"/>
</dbReference>
<dbReference type="PROSITE" id="PS50222">
    <property type="entry name" value="EF_HAND_2"/>
    <property type="match status" value="2"/>
</dbReference>
<evidence type="ECO:0000313" key="3">
    <source>
        <dbReference type="Proteomes" id="UP000030786"/>
    </source>
</evidence>
<dbReference type="KEGG" id="cbat:M666_18350"/>
<dbReference type="InterPro" id="IPR018247">
    <property type="entry name" value="EF_Hand_1_Ca_BS"/>
</dbReference>
<proteinExistence type="predicted"/>
<dbReference type="EMBL" id="CP009976">
    <property type="protein sequence ID" value="AIZ43338.1"/>
    <property type="molecule type" value="Genomic_DNA"/>
</dbReference>
<dbReference type="Pfam" id="PF13202">
    <property type="entry name" value="EF-hand_5"/>
    <property type="match status" value="2"/>
</dbReference>
<protein>
    <recommendedName>
        <fullName evidence="1">EF-hand domain-containing protein</fullName>
    </recommendedName>
</protein>
<evidence type="ECO:0000313" key="2">
    <source>
        <dbReference type="EMBL" id="AIZ43338.1"/>
    </source>
</evidence>
<dbReference type="AlphaFoldDB" id="A0AAU8RS62"/>
<organism evidence="2 3">
    <name type="scientific">Cellulophaga baltica 18</name>
    <dbReference type="NCBI Taxonomy" id="1348584"/>
    <lineage>
        <taxon>Bacteria</taxon>
        <taxon>Pseudomonadati</taxon>
        <taxon>Bacteroidota</taxon>
        <taxon>Flavobacteriia</taxon>
        <taxon>Flavobacteriales</taxon>
        <taxon>Flavobacteriaceae</taxon>
        <taxon>Cellulophaga</taxon>
    </lineage>
</organism>
<dbReference type="GO" id="GO:0005509">
    <property type="term" value="F:calcium ion binding"/>
    <property type="evidence" value="ECO:0007669"/>
    <property type="project" value="InterPro"/>
</dbReference>
<dbReference type="Gene3D" id="1.10.238.10">
    <property type="entry name" value="EF-hand"/>
    <property type="match status" value="1"/>
</dbReference>
<dbReference type="InterPro" id="IPR011992">
    <property type="entry name" value="EF-hand-dom_pair"/>
</dbReference>
<feature type="domain" description="EF-hand" evidence="1">
    <location>
        <begin position="10"/>
        <end position="45"/>
    </location>
</feature>
<sequence>MEEFITMGPERKFGLIAYFELYDADENDFLNAEELAQVTPSFDFDGTDTNGDGTVSKNEVEDYVSDRLYRQMGLDDFFNLVDTNHDGEVSPAEIEAAHKNGQLPKE</sequence>
<dbReference type="RefSeq" id="WP_029445706.1">
    <property type="nucleotide sequence ID" value="NZ_CP009976.1"/>
</dbReference>
<name>A0AAU8RS62_9FLAO</name>
<dbReference type="GeneID" id="78062674"/>
<evidence type="ECO:0000259" key="1">
    <source>
        <dbReference type="PROSITE" id="PS50222"/>
    </source>
</evidence>
<accession>A0AAU8RS62</accession>
<dbReference type="InterPro" id="IPR002048">
    <property type="entry name" value="EF_hand_dom"/>
</dbReference>
<feature type="domain" description="EF-hand" evidence="1">
    <location>
        <begin position="69"/>
        <end position="104"/>
    </location>
</feature>